<dbReference type="STRING" id="34475.A0A4Y9YAQ8"/>
<reference evidence="2 3" key="1">
    <citation type="submission" date="2019-01" db="EMBL/GenBank/DDBJ databases">
        <title>Genome sequencing of the rare red list fungi Fomitopsis rosea.</title>
        <authorList>
            <person name="Buettner E."/>
            <person name="Kellner H."/>
        </authorList>
    </citation>
    <scope>NUCLEOTIDE SEQUENCE [LARGE SCALE GENOMIC DNA]</scope>
    <source>
        <strain evidence="2 3">DSM 105464</strain>
    </source>
</reference>
<dbReference type="AlphaFoldDB" id="A0A4Y9YAQ8"/>
<evidence type="ECO:0000313" key="2">
    <source>
        <dbReference type="EMBL" id="TFY59636.1"/>
    </source>
</evidence>
<proteinExistence type="predicted"/>
<dbReference type="Proteomes" id="UP000298390">
    <property type="component" value="Unassembled WGS sequence"/>
</dbReference>
<evidence type="ECO:0000313" key="3">
    <source>
        <dbReference type="Proteomes" id="UP000298390"/>
    </source>
</evidence>
<gene>
    <name evidence="2" type="ORF">EVJ58_g5662</name>
</gene>
<dbReference type="InterPro" id="IPR000073">
    <property type="entry name" value="AB_hydrolase_1"/>
</dbReference>
<accession>A0A4Y9YAQ8</accession>
<dbReference type="InterPro" id="IPR029058">
    <property type="entry name" value="AB_hydrolase_fold"/>
</dbReference>
<protein>
    <recommendedName>
        <fullName evidence="1">AB hydrolase-1 domain-containing protein</fullName>
    </recommendedName>
</protein>
<evidence type="ECO:0000259" key="1">
    <source>
        <dbReference type="Pfam" id="PF12697"/>
    </source>
</evidence>
<comment type="caution">
    <text evidence="2">The sequence shown here is derived from an EMBL/GenBank/DDBJ whole genome shotgun (WGS) entry which is preliminary data.</text>
</comment>
<dbReference type="EMBL" id="SEKV01000295">
    <property type="protein sequence ID" value="TFY59636.1"/>
    <property type="molecule type" value="Genomic_DNA"/>
</dbReference>
<sequence length="457" mass="49415">MLKEIDAYVVTSAPAGIKSVAIRPAWVITAHIPSLTRWSLALDFRSLTMITSVRYLSLLTSLTAIAASVPAARGDGPAGSGAGYNTSRVGPDNANCTRQIYQLDLTSSNVVFQNVDPNANQTYITSLFQTFLPSMSNFTGMYESTQQQNVVNNYSLSGTLCTPKNGTKNPSHVQYLIHGVGFDSSYWDFAASEEYSYVRAAADAGYTTFRYDRLGTGLSEKPSDAYNVVQSPTDLAIAIRFAQMLRSGDIGGQKFDKIVGVGHSYGSVQVQAITAHVPTALDAALLQGFSNNGTGQGPFLAGGSYSIATEVFPDRFSADELTNAYLVTAVPQANQFDFFYFPYFSAAAFNLTRATEQPATQGVLFTQTAIMGTAHEFTGPVHVVTGAQDLPFCYRDCYAVPPDAKYPNIPAYAQELYPKTSNFSVYIPANTGHAVNQHYSAPDVYQEMLAFVDSALM</sequence>
<feature type="domain" description="AB hydrolase-1" evidence="1">
    <location>
        <begin position="176"/>
        <end position="441"/>
    </location>
</feature>
<name>A0A4Y9YAQ8_9APHY</name>
<dbReference type="Pfam" id="PF12697">
    <property type="entry name" value="Abhydrolase_6"/>
    <property type="match status" value="1"/>
</dbReference>
<organism evidence="2 3">
    <name type="scientific">Rhodofomes roseus</name>
    <dbReference type="NCBI Taxonomy" id="34475"/>
    <lineage>
        <taxon>Eukaryota</taxon>
        <taxon>Fungi</taxon>
        <taxon>Dikarya</taxon>
        <taxon>Basidiomycota</taxon>
        <taxon>Agaricomycotina</taxon>
        <taxon>Agaricomycetes</taxon>
        <taxon>Polyporales</taxon>
        <taxon>Rhodofomes</taxon>
    </lineage>
</organism>
<dbReference type="SUPFAM" id="SSF53474">
    <property type="entry name" value="alpha/beta-Hydrolases"/>
    <property type="match status" value="1"/>
</dbReference>
<dbReference type="Gene3D" id="3.40.50.1820">
    <property type="entry name" value="alpha/beta hydrolase"/>
    <property type="match status" value="1"/>
</dbReference>